<evidence type="ECO:0000259" key="2">
    <source>
        <dbReference type="SMART" id="SM00208"/>
    </source>
</evidence>
<accession>A0A8J4WNI2</accession>
<gene>
    <name evidence="3" type="ORF">DAT39_022644</name>
</gene>
<proteinExistence type="predicted"/>
<dbReference type="GO" id="GO:0050829">
    <property type="term" value="P:defense response to Gram-negative bacterium"/>
    <property type="evidence" value="ECO:0007669"/>
    <property type="project" value="TreeGrafter"/>
</dbReference>
<reference evidence="3" key="1">
    <citation type="submission" date="2020-07" db="EMBL/GenBank/DDBJ databases">
        <title>Clarias magur genome sequencing, assembly and annotation.</title>
        <authorList>
            <person name="Kushwaha B."/>
            <person name="Kumar R."/>
            <person name="Das P."/>
            <person name="Joshi C.G."/>
            <person name="Kumar D."/>
            <person name="Nagpure N.S."/>
            <person name="Pandey M."/>
            <person name="Agarwal S."/>
            <person name="Srivastava S."/>
            <person name="Singh M."/>
            <person name="Sahoo L."/>
            <person name="Jayasankar P."/>
            <person name="Meher P.K."/>
            <person name="Koringa P.G."/>
            <person name="Iquebal M.A."/>
            <person name="Das S.P."/>
            <person name="Bit A."/>
            <person name="Patnaik S."/>
            <person name="Patel N."/>
            <person name="Shah T.M."/>
            <person name="Hinsu A."/>
            <person name="Jena J.K."/>
        </authorList>
    </citation>
    <scope>NUCLEOTIDE SEQUENCE</scope>
    <source>
        <strain evidence="3">CIFAMagur01</strain>
        <tissue evidence="3">Testis</tissue>
    </source>
</reference>
<dbReference type="PANTHER" id="PTHR46838">
    <property type="entry name" value="TUMOR NECROSIS FACTOR RECEPTOR SUPERFAMILY MEMBER 14"/>
    <property type="match status" value="1"/>
</dbReference>
<evidence type="ECO:0000256" key="1">
    <source>
        <dbReference type="SAM" id="Phobius"/>
    </source>
</evidence>
<dbReference type="Gene3D" id="2.10.50.10">
    <property type="entry name" value="Tumor Necrosis Factor Receptor, subunit A, domain 2"/>
    <property type="match status" value="1"/>
</dbReference>
<dbReference type="GO" id="GO:0009897">
    <property type="term" value="C:external side of plasma membrane"/>
    <property type="evidence" value="ECO:0007669"/>
    <property type="project" value="TreeGrafter"/>
</dbReference>
<dbReference type="GO" id="GO:2000406">
    <property type="term" value="P:positive regulation of T cell migration"/>
    <property type="evidence" value="ECO:0007669"/>
    <property type="project" value="TreeGrafter"/>
</dbReference>
<dbReference type="InterPro" id="IPR001368">
    <property type="entry name" value="TNFR/NGFR_Cys_rich_reg"/>
</dbReference>
<dbReference type="GO" id="GO:0050830">
    <property type="term" value="P:defense response to Gram-positive bacterium"/>
    <property type="evidence" value="ECO:0007669"/>
    <property type="project" value="TreeGrafter"/>
</dbReference>
<keyword evidence="3" id="KW-0675">Receptor</keyword>
<comment type="caution">
    <text evidence="3">The sequence shown here is derived from an EMBL/GenBank/DDBJ whole genome shotgun (WGS) entry which is preliminary data.</text>
</comment>
<organism evidence="3 4">
    <name type="scientific">Clarias magur</name>
    <name type="common">Asian catfish</name>
    <name type="synonym">Macropteronotus magur</name>
    <dbReference type="NCBI Taxonomy" id="1594786"/>
    <lineage>
        <taxon>Eukaryota</taxon>
        <taxon>Metazoa</taxon>
        <taxon>Chordata</taxon>
        <taxon>Craniata</taxon>
        <taxon>Vertebrata</taxon>
        <taxon>Euteleostomi</taxon>
        <taxon>Actinopterygii</taxon>
        <taxon>Neopterygii</taxon>
        <taxon>Teleostei</taxon>
        <taxon>Ostariophysi</taxon>
        <taxon>Siluriformes</taxon>
        <taxon>Clariidae</taxon>
        <taxon>Clarias</taxon>
    </lineage>
</organism>
<dbReference type="GO" id="GO:0046642">
    <property type="term" value="P:negative regulation of alpha-beta T cell proliferation"/>
    <property type="evidence" value="ECO:0007669"/>
    <property type="project" value="TreeGrafter"/>
</dbReference>
<keyword evidence="1" id="KW-0472">Membrane</keyword>
<dbReference type="SMART" id="SM00208">
    <property type="entry name" value="TNFR"/>
    <property type="match status" value="1"/>
</dbReference>
<evidence type="ECO:0000313" key="3">
    <source>
        <dbReference type="EMBL" id="KAF5885806.1"/>
    </source>
</evidence>
<keyword evidence="1" id="KW-1133">Transmembrane helix</keyword>
<sequence>TAVKDAECAVCPDGTYSSGSLEICRQHTKCQDEGLEEITPGTSSADVTCGRKAPINQIIGLIILLVFIILVLAEAVISQTRPFF</sequence>
<dbReference type="Proteomes" id="UP000727407">
    <property type="component" value="Unassembled WGS sequence"/>
</dbReference>
<dbReference type="EMBL" id="QNUK01001219">
    <property type="protein sequence ID" value="KAF5885806.1"/>
    <property type="molecule type" value="Genomic_DNA"/>
</dbReference>
<dbReference type="OrthoDB" id="10031141at2759"/>
<feature type="non-terminal residue" evidence="3">
    <location>
        <position position="1"/>
    </location>
</feature>
<dbReference type="AlphaFoldDB" id="A0A8J4WNI2"/>
<dbReference type="GO" id="GO:0002720">
    <property type="term" value="P:positive regulation of cytokine production involved in immune response"/>
    <property type="evidence" value="ECO:0007669"/>
    <property type="project" value="TreeGrafter"/>
</dbReference>
<feature type="domain" description="TNFR-Cys" evidence="2">
    <location>
        <begin position="11"/>
        <end position="49"/>
    </location>
</feature>
<dbReference type="PANTHER" id="PTHR46838:SF1">
    <property type="entry name" value="TUMOR NECROSIS FACTOR RECEPTOR SUPERFAMILY MEMBER 14"/>
    <property type="match status" value="1"/>
</dbReference>
<feature type="transmembrane region" description="Helical" evidence="1">
    <location>
        <begin position="58"/>
        <end position="77"/>
    </location>
</feature>
<feature type="non-terminal residue" evidence="3">
    <location>
        <position position="84"/>
    </location>
</feature>
<name>A0A8J4WNI2_CLAMG</name>
<evidence type="ECO:0000313" key="4">
    <source>
        <dbReference type="Proteomes" id="UP000727407"/>
    </source>
</evidence>
<keyword evidence="4" id="KW-1185">Reference proteome</keyword>
<protein>
    <submittedName>
        <fullName evidence="3">Tumor necrosis factor receptor superfamily member 5-like isoform X1</fullName>
    </submittedName>
</protein>
<keyword evidence="1" id="KW-0812">Transmembrane</keyword>
<dbReference type="Pfam" id="PF00020">
    <property type="entry name" value="TNFR_c6"/>
    <property type="match status" value="1"/>
</dbReference>